<sequence length="112" mass="11719">MIAFWIAVVVGVAVAGAYITLGVQAFGRVRRAVLADAAAGERAGLPLNPDDALPEGGFTWKAIGAVIFSTIVIILLGVDPVFWYLPPILAVGAAVAVITAFLVERRTQNENS</sequence>
<dbReference type="Proteomes" id="UP001055159">
    <property type="component" value="Chromosome"/>
</dbReference>
<feature type="transmembrane region" description="Helical" evidence="1">
    <location>
        <begin position="58"/>
        <end position="78"/>
    </location>
</feature>
<feature type="transmembrane region" description="Helical" evidence="1">
    <location>
        <begin position="6"/>
        <end position="26"/>
    </location>
</feature>
<reference evidence="2" key="1">
    <citation type="submission" date="2020-07" db="EMBL/GenBank/DDBJ databases">
        <authorList>
            <person name="Pettersson B.M.F."/>
            <person name="Behra P.R.K."/>
            <person name="Ramesh M."/>
            <person name="Das S."/>
            <person name="Dasgupta S."/>
            <person name="Kirsebom L.A."/>
        </authorList>
    </citation>
    <scope>NUCLEOTIDE SEQUENCE</scope>
    <source>
        <strain evidence="2">DSM 45406</strain>
    </source>
</reference>
<evidence type="ECO:0000313" key="4">
    <source>
        <dbReference type="Proteomes" id="UP001055159"/>
    </source>
</evidence>
<evidence type="ECO:0000313" key="3">
    <source>
        <dbReference type="EMBL" id="ULP35120.1"/>
    </source>
</evidence>
<feature type="transmembrane region" description="Helical" evidence="1">
    <location>
        <begin position="84"/>
        <end position="103"/>
    </location>
</feature>
<name>A0A9X3BJU7_9MYCO</name>
<dbReference type="AlphaFoldDB" id="A0A9X3BJU7"/>
<keyword evidence="4" id="KW-1185">Reference proteome</keyword>
<reference evidence="2" key="2">
    <citation type="journal article" date="2022" name="BMC Genomics">
        <title>Comparative genome analysis of mycobacteria focusing on tRNA and non-coding RNA.</title>
        <authorList>
            <person name="Behra P.R.K."/>
            <person name="Pettersson B.M.F."/>
            <person name="Ramesh M."/>
            <person name="Das S."/>
            <person name="Dasgupta S."/>
            <person name="Kirsebom L.A."/>
        </authorList>
    </citation>
    <scope>NUCLEOTIDE SEQUENCE</scope>
    <source>
        <strain evidence="2">DSM 45406</strain>
    </source>
</reference>
<organism evidence="2 5">
    <name type="scientific">Mycolicibacterium rufum</name>
    <dbReference type="NCBI Taxonomy" id="318424"/>
    <lineage>
        <taxon>Bacteria</taxon>
        <taxon>Bacillati</taxon>
        <taxon>Actinomycetota</taxon>
        <taxon>Actinomycetes</taxon>
        <taxon>Mycobacteriales</taxon>
        <taxon>Mycobacteriaceae</taxon>
        <taxon>Mycolicibacterium</taxon>
    </lineage>
</organism>
<protein>
    <submittedName>
        <fullName evidence="2">Uncharacterized protein</fullName>
    </submittedName>
</protein>
<keyword evidence="1" id="KW-1133">Transmembrane helix</keyword>
<dbReference type="RefSeq" id="WP_043410611.1">
    <property type="nucleotide sequence ID" value="NZ_CP092427.2"/>
</dbReference>
<dbReference type="EMBL" id="JACKRN010000854">
    <property type="protein sequence ID" value="MCV7073329.1"/>
    <property type="molecule type" value="Genomic_DNA"/>
</dbReference>
<evidence type="ECO:0000313" key="2">
    <source>
        <dbReference type="EMBL" id="MCV7073329.1"/>
    </source>
</evidence>
<gene>
    <name evidence="2" type="ORF">H7H73_26450</name>
    <name evidence="3" type="ORF">MJO55_17640</name>
</gene>
<accession>A0A9X3BJU7</accession>
<dbReference type="Proteomes" id="UP001140272">
    <property type="component" value="Unassembled WGS sequence"/>
</dbReference>
<keyword evidence="1" id="KW-0812">Transmembrane</keyword>
<evidence type="ECO:0000313" key="5">
    <source>
        <dbReference type="Proteomes" id="UP001140272"/>
    </source>
</evidence>
<proteinExistence type="predicted"/>
<evidence type="ECO:0000256" key="1">
    <source>
        <dbReference type="SAM" id="Phobius"/>
    </source>
</evidence>
<keyword evidence="1" id="KW-0472">Membrane</keyword>
<dbReference type="EMBL" id="CP092427">
    <property type="protein sequence ID" value="ULP35120.1"/>
    <property type="molecule type" value="Genomic_DNA"/>
</dbReference>
<reference evidence="3" key="3">
    <citation type="submission" date="2022-08" db="EMBL/GenBank/DDBJ databases">
        <title>Whole genome sequencing of non-tuberculosis mycobacteria type-strains.</title>
        <authorList>
            <person name="Igarashi Y."/>
            <person name="Osugi A."/>
            <person name="Mitarai S."/>
        </authorList>
    </citation>
    <scope>NUCLEOTIDE SEQUENCE</scope>
    <source>
        <strain evidence="3">JCM 16372</strain>
    </source>
</reference>